<sequence>MEYVYGWLVKLQSTKPLTYWSSSLCPPNVHTTIKNIIGIGIVVGVVLGGIGLYKNSQGNSGEVVKIGVALPLTGENSIYGESGKRGAELAAEKANKENSTKIELVFEDDQMDPKRTVSVVQKMLTVDKVSGLVSMSSGQALAACPLAEQAKVIAVTTGSAPSISNCGEYTFRMFPSDINQAKEMAKLLTGKGFKRVAVIYINNDYGKGLVEEFKKEFQGDIVAIESHGAKESNFRSQLAKIKGANPDVIVAFSYIPEGYSLLKQKIEMRMAQPIFTSEGFKDESLFANVATKALESLRIIFVAQFSGKETQTYKARHVEKYGQDPGIYSDFIYDGVLAIAAAMQECASDDRGCIKDAMYRTNFEGATGIISFDANGDIKDKPYQLYKVENGKFVEAQ</sequence>
<dbReference type="AlphaFoldDB" id="A0A0G1H9I5"/>
<dbReference type="Pfam" id="PF13458">
    <property type="entry name" value="Peripla_BP_6"/>
    <property type="match status" value="1"/>
</dbReference>
<protein>
    <submittedName>
        <fullName evidence="4">LivK2</fullName>
    </submittedName>
</protein>
<dbReference type="SUPFAM" id="SSF53822">
    <property type="entry name" value="Periplasmic binding protein-like I"/>
    <property type="match status" value="1"/>
</dbReference>
<feature type="domain" description="Leucine-binding protein" evidence="3">
    <location>
        <begin position="64"/>
        <end position="391"/>
    </location>
</feature>
<dbReference type="Proteomes" id="UP000034051">
    <property type="component" value="Unassembled WGS sequence"/>
</dbReference>
<accession>A0A0G1H9I5</accession>
<name>A0A0G1H9I5_9BACT</name>
<dbReference type="InterPro" id="IPR028082">
    <property type="entry name" value="Peripla_BP_I"/>
</dbReference>
<dbReference type="CDD" id="cd19984">
    <property type="entry name" value="PBP1_ABC_ligand_binding-like"/>
    <property type="match status" value="1"/>
</dbReference>
<evidence type="ECO:0000259" key="3">
    <source>
        <dbReference type="Pfam" id="PF13458"/>
    </source>
</evidence>
<gene>
    <name evidence="4" type="ORF">UW32_C0002G0034</name>
</gene>
<evidence type="ECO:0000256" key="1">
    <source>
        <dbReference type="ARBA" id="ARBA00010062"/>
    </source>
</evidence>
<reference evidence="4 5" key="1">
    <citation type="journal article" date="2015" name="Nature">
        <title>rRNA introns, odd ribosomes, and small enigmatic genomes across a large radiation of phyla.</title>
        <authorList>
            <person name="Brown C.T."/>
            <person name="Hug L.A."/>
            <person name="Thomas B.C."/>
            <person name="Sharon I."/>
            <person name="Castelle C.J."/>
            <person name="Singh A."/>
            <person name="Wilkins M.J."/>
            <person name="Williams K.H."/>
            <person name="Banfield J.F."/>
        </authorList>
    </citation>
    <scope>NUCLEOTIDE SEQUENCE [LARGE SCALE GENOMIC DNA]</scope>
</reference>
<dbReference type="InterPro" id="IPR028081">
    <property type="entry name" value="Leu-bd"/>
</dbReference>
<keyword evidence="2" id="KW-0732">Signal</keyword>
<proteinExistence type="inferred from homology"/>
<dbReference type="EMBL" id="LCHW01000002">
    <property type="protein sequence ID" value="KKT43173.1"/>
    <property type="molecule type" value="Genomic_DNA"/>
</dbReference>
<organism evidence="4 5">
    <name type="scientific">Candidatus Wolfebacteria bacterium GW2011_GWE2_44_13</name>
    <dbReference type="NCBI Taxonomy" id="1619017"/>
    <lineage>
        <taxon>Bacteria</taxon>
        <taxon>Candidatus Wolfeibacteriota</taxon>
    </lineage>
</organism>
<evidence type="ECO:0000313" key="5">
    <source>
        <dbReference type="Proteomes" id="UP000034051"/>
    </source>
</evidence>
<comment type="similarity">
    <text evidence="1">Belongs to the leucine-binding protein family.</text>
</comment>
<evidence type="ECO:0000256" key="2">
    <source>
        <dbReference type="ARBA" id="ARBA00022729"/>
    </source>
</evidence>
<dbReference type="PANTHER" id="PTHR30483">
    <property type="entry name" value="LEUCINE-SPECIFIC-BINDING PROTEIN"/>
    <property type="match status" value="1"/>
</dbReference>
<dbReference type="Gene3D" id="3.40.50.2300">
    <property type="match status" value="2"/>
</dbReference>
<dbReference type="InterPro" id="IPR051010">
    <property type="entry name" value="BCAA_transport"/>
</dbReference>
<comment type="caution">
    <text evidence="4">The sequence shown here is derived from an EMBL/GenBank/DDBJ whole genome shotgun (WGS) entry which is preliminary data.</text>
</comment>
<evidence type="ECO:0000313" key="4">
    <source>
        <dbReference type="EMBL" id="KKT43173.1"/>
    </source>
</evidence>
<dbReference type="PANTHER" id="PTHR30483:SF6">
    <property type="entry name" value="PERIPLASMIC BINDING PROTEIN OF ABC TRANSPORTER FOR NATURAL AMINO ACIDS"/>
    <property type="match status" value="1"/>
</dbReference>